<dbReference type="EnsemblMetazoa" id="OVOC2623.1">
    <property type="protein sequence ID" value="OVOC2623.1"/>
    <property type="gene ID" value="WBGene00239432"/>
</dbReference>
<reference evidence="1" key="2">
    <citation type="submission" date="2022-06" db="UniProtKB">
        <authorList>
            <consortium name="EnsemblMetazoa"/>
        </authorList>
    </citation>
    <scope>IDENTIFICATION</scope>
</reference>
<reference evidence="2" key="1">
    <citation type="submission" date="2013-10" db="EMBL/GenBank/DDBJ databases">
        <title>Genome sequencing of Onchocerca volvulus.</title>
        <authorList>
            <person name="Cotton J."/>
            <person name="Tsai J."/>
            <person name="Stanley E."/>
            <person name="Tracey A."/>
            <person name="Holroyd N."/>
            <person name="Lustigman S."/>
            <person name="Berriman M."/>
        </authorList>
    </citation>
    <scope>NUCLEOTIDE SEQUENCE</scope>
</reference>
<accession>A0A8R1TR17</accession>
<name>A0A8R1TR17_ONCVO</name>
<sequence length="66" mass="7366">MIPNYRPVFHASHETLVALSKTFSPEGPPMPHRSCQVVTVLPSHSPYVKITNCSVQLPIYAFRSSL</sequence>
<proteinExistence type="predicted"/>
<protein>
    <submittedName>
        <fullName evidence="1">Uncharacterized protein</fullName>
    </submittedName>
</protein>
<evidence type="ECO:0000313" key="1">
    <source>
        <dbReference type="EnsemblMetazoa" id="OVOC2623.1"/>
    </source>
</evidence>
<evidence type="ECO:0000313" key="2">
    <source>
        <dbReference type="Proteomes" id="UP000024404"/>
    </source>
</evidence>
<dbReference type="AlphaFoldDB" id="A0A8R1TR17"/>
<dbReference type="Proteomes" id="UP000024404">
    <property type="component" value="Unassembled WGS sequence"/>
</dbReference>
<organism evidence="1 2">
    <name type="scientific">Onchocerca volvulus</name>
    <dbReference type="NCBI Taxonomy" id="6282"/>
    <lineage>
        <taxon>Eukaryota</taxon>
        <taxon>Metazoa</taxon>
        <taxon>Ecdysozoa</taxon>
        <taxon>Nematoda</taxon>
        <taxon>Chromadorea</taxon>
        <taxon>Rhabditida</taxon>
        <taxon>Spirurina</taxon>
        <taxon>Spiruromorpha</taxon>
        <taxon>Filarioidea</taxon>
        <taxon>Onchocercidae</taxon>
        <taxon>Onchocerca</taxon>
    </lineage>
</organism>
<keyword evidence="2" id="KW-1185">Reference proteome</keyword>
<dbReference type="EMBL" id="CMVM020000075">
    <property type="status" value="NOT_ANNOTATED_CDS"/>
    <property type="molecule type" value="Genomic_DNA"/>
</dbReference>